<evidence type="ECO:0000256" key="5">
    <source>
        <dbReference type="ARBA" id="ARBA00023198"/>
    </source>
</evidence>
<feature type="region of interest" description="Disordered" evidence="13">
    <location>
        <begin position="289"/>
        <end position="332"/>
    </location>
</feature>
<dbReference type="PROSITE" id="PS51534">
    <property type="entry name" value="SEFIR"/>
    <property type="match status" value="1"/>
</dbReference>
<dbReference type="EC" id="2.3.2.27" evidence="2"/>
<name>A0A6F9DHV3_9ASCI</name>
<dbReference type="PANTHER" id="PTHR34257:SF2">
    <property type="entry name" value="E3 UBIQUITIN LIGASE TRAF3IP2"/>
    <property type="match status" value="1"/>
</dbReference>
<evidence type="ECO:0000256" key="3">
    <source>
        <dbReference type="ARBA" id="ARBA00022679"/>
    </source>
</evidence>
<evidence type="ECO:0000256" key="1">
    <source>
        <dbReference type="ARBA" id="ARBA00000900"/>
    </source>
</evidence>
<dbReference type="FunFam" id="3.40.50.11530:FF:000007">
    <property type="entry name" value="adapter protein CIKS isoform X3"/>
    <property type="match status" value="1"/>
</dbReference>
<comment type="catalytic activity">
    <reaction evidence="1">
        <text>S-ubiquitinyl-[E2 ubiquitin-conjugating enzyme]-L-cysteine + [acceptor protein]-L-lysine = [E2 ubiquitin-conjugating enzyme]-L-cysteine + N(6)-ubiquitinyl-[acceptor protein]-L-lysine.</text>
        <dbReference type="EC" id="2.3.2.27"/>
    </reaction>
</comment>
<evidence type="ECO:0000256" key="13">
    <source>
        <dbReference type="SAM" id="MobiDB-lite"/>
    </source>
</evidence>
<dbReference type="Pfam" id="PF08357">
    <property type="entry name" value="SEFIR"/>
    <property type="match status" value="1"/>
</dbReference>
<keyword evidence="4" id="KW-0833">Ubl conjugation pathway</keyword>
<protein>
    <recommendedName>
        <fullName evidence="7">E3 ubiquitin ligase TRAF3IP2</fullName>
        <ecNumber evidence="2">2.3.2.27</ecNumber>
    </recommendedName>
    <alternativeName>
        <fullName evidence="8">Adapter protein CIKS</fullName>
    </alternativeName>
    <alternativeName>
        <fullName evidence="9">Connection to IKK and SAPK/JNK</fullName>
    </alternativeName>
    <alternativeName>
        <fullName evidence="12">E3 ubiquitin-protein ligase CIKS</fullName>
    </alternativeName>
    <alternativeName>
        <fullName evidence="10">Nuclear factor NF-kappa-B activator 1</fullName>
    </alternativeName>
    <alternativeName>
        <fullName evidence="11">TRAF3-interacting protein 2</fullName>
    </alternativeName>
</protein>
<sequence length="522" mass="58510">MSQSVGMMNGGYSRVVQLEAEPEDEQPPSNDYSNRVVETALNMAMSRQPVQHPAGNGSPEHSQGLMGMQRYPQQVHLPPHMPYPVNHQQGPSSNPSVEYCHYHSNQDSQSFFLTSYNSANGSTTGMVQPGSNTHVYYPPNRSMSSPNQVQMGDQPGLDRFTRHQSTPTKLVHKSDDNRCMANASASSSTTSLSQYGTLSYNGNTPGLDNMTGLQQSLTDISRPDSIEPTAQATGGGKRHSTESDTCDDISFRTVNPSYEDSECSASQSNHARAGNVMQRDDHISSISANIPQHLNSGSNNMTNSTQPYSPTPPGGSDYRVQRSQSRTSATGKKPKATVFITYAGEVNNQRHIRTVVQIAQTLAKNSIEISVDMLEENMRSMSISEWLEEKITRCDFVLICISPGYKQMIDMEDGNPIDYREQTLNTKYIYRRIHNEYIRNGSKNYRFIPVLLSDGRREHIPHWLCDTKVYSWPKDYEDIIFRLYRMEKYVKPPLGEMPTHTVEQYSSFSLNPGTSNRSNPRS</sequence>
<keyword evidence="3" id="KW-0808">Transferase</keyword>
<feature type="region of interest" description="Disordered" evidence="13">
    <location>
        <begin position="178"/>
        <end position="197"/>
    </location>
</feature>
<evidence type="ECO:0000313" key="15">
    <source>
        <dbReference type="EMBL" id="CAB3263044.1"/>
    </source>
</evidence>
<dbReference type="PANTHER" id="PTHR34257">
    <property type="entry name" value="ADAPTER PROTEIN CIKS"/>
    <property type="match status" value="1"/>
</dbReference>
<evidence type="ECO:0000256" key="7">
    <source>
        <dbReference type="ARBA" id="ARBA00073304"/>
    </source>
</evidence>
<evidence type="ECO:0000256" key="4">
    <source>
        <dbReference type="ARBA" id="ARBA00022786"/>
    </source>
</evidence>
<accession>A0A6F9DHV3</accession>
<dbReference type="GO" id="GO:0000209">
    <property type="term" value="P:protein polyubiquitination"/>
    <property type="evidence" value="ECO:0007669"/>
    <property type="project" value="UniProtKB-ARBA"/>
</dbReference>
<dbReference type="GO" id="GO:0038173">
    <property type="term" value="P:interleukin-17A-mediated signaling pathway"/>
    <property type="evidence" value="ECO:0007669"/>
    <property type="project" value="UniProtKB-ARBA"/>
</dbReference>
<dbReference type="GO" id="GO:0006959">
    <property type="term" value="P:humoral immune response"/>
    <property type="evidence" value="ECO:0007669"/>
    <property type="project" value="TreeGrafter"/>
</dbReference>
<dbReference type="EMBL" id="LR787182">
    <property type="protein sequence ID" value="CAB3263044.1"/>
    <property type="molecule type" value="mRNA"/>
</dbReference>
<evidence type="ECO:0000256" key="6">
    <source>
        <dbReference type="ARBA" id="ARBA00064316"/>
    </source>
</evidence>
<evidence type="ECO:0000256" key="12">
    <source>
        <dbReference type="ARBA" id="ARBA00080040"/>
    </source>
</evidence>
<comment type="subunit">
    <text evidence="6">Interacts with IKBKG/NF-kappa B essential modulator, with CHUK/IKK-alpha and with IKBKB/IKK-beta. Interacts with TRAF6; this interaction is direct. Interacts with IL17RA and IL17RC. Interacts with IL17RB.</text>
</comment>
<evidence type="ECO:0000256" key="2">
    <source>
        <dbReference type="ARBA" id="ARBA00012483"/>
    </source>
</evidence>
<evidence type="ECO:0000256" key="11">
    <source>
        <dbReference type="ARBA" id="ARBA00078673"/>
    </source>
</evidence>
<feature type="compositionally biased region" description="Low complexity" evidence="13">
    <location>
        <begin position="183"/>
        <end position="197"/>
    </location>
</feature>
<dbReference type="InterPro" id="IPR013568">
    <property type="entry name" value="SEFIR_dom"/>
</dbReference>
<dbReference type="Gene3D" id="3.40.50.11530">
    <property type="match status" value="1"/>
</dbReference>
<dbReference type="GO" id="GO:0061630">
    <property type="term" value="F:ubiquitin protein ligase activity"/>
    <property type="evidence" value="ECO:0007669"/>
    <property type="project" value="UniProtKB-EC"/>
</dbReference>
<gene>
    <name evidence="15" type="primary">LOC100187055</name>
</gene>
<dbReference type="GO" id="GO:0043123">
    <property type="term" value="P:positive regulation of canonical NF-kappaB signal transduction"/>
    <property type="evidence" value="ECO:0007669"/>
    <property type="project" value="TreeGrafter"/>
</dbReference>
<dbReference type="InterPro" id="IPR053047">
    <property type="entry name" value="E3_ubiq_ligase_TRAF3IP2"/>
</dbReference>
<feature type="region of interest" description="Disordered" evidence="13">
    <location>
        <begin position="74"/>
        <end position="96"/>
    </location>
</feature>
<feature type="compositionally biased region" description="Polar residues" evidence="13">
    <location>
        <begin position="321"/>
        <end position="330"/>
    </location>
</feature>
<organism evidence="15">
    <name type="scientific">Phallusia mammillata</name>
    <dbReference type="NCBI Taxonomy" id="59560"/>
    <lineage>
        <taxon>Eukaryota</taxon>
        <taxon>Metazoa</taxon>
        <taxon>Chordata</taxon>
        <taxon>Tunicata</taxon>
        <taxon>Ascidiacea</taxon>
        <taxon>Phlebobranchia</taxon>
        <taxon>Ascidiidae</taxon>
        <taxon>Phallusia</taxon>
    </lineage>
</organism>
<evidence type="ECO:0000259" key="14">
    <source>
        <dbReference type="PROSITE" id="PS51534"/>
    </source>
</evidence>
<dbReference type="GO" id="GO:0097400">
    <property type="term" value="P:interleukin-17-mediated signaling pathway"/>
    <property type="evidence" value="ECO:0007669"/>
    <property type="project" value="UniProtKB-ARBA"/>
</dbReference>
<reference evidence="15" key="1">
    <citation type="submission" date="2020-04" db="EMBL/GenBank/DDBJ databases">
        <authorList>
            <person name="Neveu A P."/>
        </authorList>
    </citation>
    <scope>NUCLEOTIDE SEQUENCE</scope>
    <source>
        <tissue evidence="15">Whole embryo</tissue>
    </source>
</reference>
<evidence type="ECO:0000256" key="10">
    <source>
        <dbReference type="ARBA" id="ARBA00078387"/>
    </source>
</evidence>
<dbReference type="AlphaFoldDB" id="A0A6F9DHV3"/>
<evidence type="ECO:0000256" key="9">
    <source>
        <dbReference type="ARBA" id="ARBA00076636"/>
    </source>
</evidence>
<feature type="region of interest" description="Disordered" evidence="13">
    <location>
        <begin position="222"/>
        <end position="249"/>
    </location>
</feature>
<feature type="compositionally biased region" description="Polar residues" evidence="13">
    <location>
        <begin position="289"/>
        <end position="308"/>
    </location>
</feature>
<keyword evidence="5" id="KW-0395">Inflammatory response</keyword>
<feature type="domain" description="SEFIR" evidence="14">
    <location>
        <begin position="335"/>
        <end position="481"/>
    </location>
</feature>
<proteinExistence type="evidence at transcript level"/>
<feature type="compositionally biased region" description="Polar residues" evidence="13">
    <location>
        <begin position="86"/>
        <end position="96"/>
    </location>
</feature>
<evidence type="ECO:0000256" key="8">
    <source>
        <dbReference type="ARBA" id="ARBA00075327"/>
    </source>
</evidence>
<dbReference type="GO" id="GO:0005737">
    <property type="term" value="C:cytoplasm"/>
    <property type="evidence" value="ECO:0007669"/>
    <property type="project" value="UniProtKB-ARBA"/>
</dbReference>